<comment type="caution">
    <text evidence="2">The sequence shown here is derived from an EMBL/GenBank/DDBJ whole genome shotgun (WGS) entry which is preliminary data.</text>
</comment>
<dbReference type="Proteomes" id="UP000323569">
    <property type="component" value="Unassembled WGS sequence"/>
</dbReference>
<dbReference type="InterPro" id="IPR054720">
    <property type="entry name" value="HpiC1"/>
</dbReference>
<dbReference type="InterPro" id="IPR013424">
    <property type="entry name" value="Ice-binding_C"/>
</dbReference>
<evidence type="ECO:0000313" key="2">
    <source>
        <dbReference type="EMBL" id="GCA69029.1"/>
    </source>
</evidence>
<dbReference type="RefSeq" id="WP_149978806.1">
    <property type="nucleotide sequence ID" value="NZ_BHVO01000005.1"/>
</dbReference>
<name>A0A5A5R3F7_MICAE</name>
<organism evidence="2 3">
    <name type="scientific">Microcystis aeruginosa NIES-2519</name>
    <dbReference type="NCBI Taxonomy" id="2303981"/>
    <lineage>
        <taxon>Bacteria</taxon>
        <taxon>Bacillati</taxon>
        <taxon>Cyanobacteriota</taxon>
        <taxon>Cyanophyceae</taxon>
        <taxon>Oscillatoriophycideae</taxon>
        <taxon>Chroococcales</taxon>
        <taxon>Microcystaceae</taxon>
        <taxon>Microcystis</taxon>
    </lineage>
</organism>
<protein>
    <recommendedName>
        <fullName evidence="1">Ice-binding protein C-terminal domain-containing protein</fullName>
    </recommendedName>
</protein>
<dbReference type="AlphaFoldDB" id="A0A5A5R3F7"/>
<dbReference type="Pfam" id="PF07589">
    <property type="entry name" value="PEP-CTERM"/>
    <property type="match status" value="1"/>
</dbReference>
<proteinExistence type="predicted"/>
<dbReference type="Pfam" id="PF22825">
    <property type="entry name" value="HpiC1-like"/>
    <property type="match status" value="1"/>
</dbReference>
<feature type="domain" description="Ice-binding protein C-terminal" evidence="1">
    <location>
        <begin position="212"/>
        <end position="233"/>
    </location>
</feature>
<evidence type="ECO:0000259" key="1">
    <source>
        <dbReference type="Pfam" id="PF07589"/>
    </source>
</evidence>
<evidence type="ECO:0000313" key="3">
    <source>
        <dbReference type="Proteomes" id="UP000323569"/>
    </source>
</evidence>
<dbReference type="EMBL" id="BHVO01000005">
    <property type="protein sequence ID" value="GCA69029.1"/>
    <property type="molecule type" value="Genomic_DNA"/>
</dbReference>
<dbReference type="Gene3D" id="2.60.120.260">
    <property type="entry name" value="Galactose-binding domain-like"/>
    <property type="match status" value="1"/>
</dbReference>
<gene>
    <name evidence="2" type="ORF">MiYa_00551</name>
</gene>
<reference evidence="2 3" key="1">
    <citation type="submission" date="2018-09" db="EMBL/GenBank/DDBJ databases">
        <title>Evolutionary history of phycoerythrin pigmentation in the water bloom-forming cyanobacterium Microcystis aeruginosa.</title>
        <authorList>
            <person name="Tanabe Y."/>
            <person name="Tanabe Y."/>
            <person name="Yamaguchi H."/>
        </authorList>
    </citation>
    <scope>NUCLEOTIDE SEQUENCE [LARGE SCALE GENOMIC DNA]</scope>
    <source>
        <strain evidence="2 3">NIES-2519</strain>
    </source>
</reference>
<sequence length="235" mass="24703">MNQKILRKLISFAGGDKLGLLKLAIASSCLVIVPQVQVRAASIPILNHSFESPTAPMQAGNLYYSMNVINNWTLVPNPSNALQGVFSPMMAPSTMSAFTDPIPDGSQTAYSNGGTISQVLNATLQANTRYTLGAYVGNRNSLAFPTYSIQLRAGGNLLASNGSVTPADGEFELVTVNYTSDSMVTPGQALEIRLVSSGVQANFDLITLNATPIPEPSAILGLLGFGLLGIGLKLK</sequence>
<accession>A0A5A5R3F7</accession>